<dbReference type="Proteomes" id="UP000018444">
    <property type="component" value="Unassembled WGS sequence"/>
</dbReference>
<keyword evidence="1" id="KW-0812">Transmembrane</keyword>
<protein>
    <submittedName>
        <fullName evidence="2">Uncharacterized protein</fullName>
    </submittedName>
</protein>
<gene>
    <name evidence="2" type="ORF">F946_01961</name>
</gene>
<dbReference type="EMBL" id="APPZ01000007">
    <property type="protein sequence ID" value="ENV72486.1"/>
    <property type="molecule type" value="Genomic_DNA"/>
</dbReference>
<name>N9BH07_ACIJO</name>
<dbReference type="HOGENOM" id="CLU_3228255_0_0_6"/>
<evidence type="ECO:0000313" key="2">
    <source>
        <dbReference type="EMBL" id="ENV72486.1"/>
    </source>
</evidence>
<reference evidence="2 3" key="1">
    <citation type="submission" date="2013-02" db="EMBL/GenBank/DDBJ databases">
        <title>The Genome Sequence of Acinetobacter johnsonii ANC 3681.</title>
        <authorList>
            <consortium name="The Broad Institute Genome Sequencing Platform"/>
            <consortium name="The Broad Institute Genome Sequencing Center for Infectious Disease"/>
            <person name="Cerqueira G."/>
            <person name="Feldgarden M."/>
            <person name="Courvalin P."/>
            <person name="Perichon B."/>
            <person name="Grillot-Courvalin C."/>
            <person name="Clermont D."/>
            <person name="Rocha E."/>
            <person name="Yoon E.-J."/>
            <person name="Nemec A."/>
            <person name="Walker B."/>
            <person name="Young S.K."/>
            <person name="Zeng Q."/>
            <person name="Gargeya S."/>
            <person name="Fitzgerald M."/>
            <person name="Haas B."/>
            <person name="Abouelleil A."/>
            <person name="Alvarado L."/>
            <person name="Arachchi H.M."/>
            <person name="Berlin A.M."/>
            <person name="Chapman S.B."/>
            <person name="Dewar J."/>
            <person name="Goldberg J."/>
            <person name="Griggs A."/>
            <person name="Gujja S."/>
            <person name="Hansen M."/>
            <person name="Howarth C."/>
            <person name="Imamovic A."/>
            <person name="Larimer J."/>
            <person name="McCowan C."/>
            <person name="Murphy C."/>
            <person name="Neiman D."/>
            <person name="Pearson M."/>
            <person name="Priest M."/>
            <person name="Roberts A."/>
            <person name="Saif S."/>
            <person name="Shea T."/>
            <person name="Sisk P."/>
            <person name="Sykes S."/>
            <person name="Wortman J."/>
            <person name="Nusbaum C."/>
            <person name="Birren B."/>
        </authorList>
    </citation>
    <scope>NUCLEOTIDE SEQUENCE [LARGE SCALE GENOMIC DNA]</scope>
    <source>
        <strain evidence="2 3">ANC 3681</strain>
    </source>
</reference>
<keyword evidence="1" id="KW-1133">Transmembrane helix</keyword>
<keyword evidence="1" id="KW-0472">Membrane</keyword>
<feature type="transmembrane region" description="Helical" evidence="1">
    <location>
        <begin position="6"/>
        <end position="25"/>
    </location>
</feature>
<accession>N9BH07</accession>
<proteinExistence type="predicted"/>
<evidence type="ECO:0000256" key="1">
    <source>
        <dbReference type="SAM" id="Phobius"/>
    </source>
</evidence>
<organism evidence="2 3">
    <name type="scientific">Acinetobacter johnsonii ANC 3681</name>
    <dbReference type="NCBI Taxonomy" id="1217662"/>
    <lineage>
        <taxon>Bacteria</taxon>
        <taxon>Pseudomonadati</taxon>
        <taxon>Pseudomonadota</taxon>
        <taxon>Gammaproteobacteria</taxon>
        <taxon>Moraxellales</taxon>
        <taxon>Moraxellaceae</taxon>
        <taxon>Acinetobacter</taxon>
    </lineage>
</organism>
<comment type="caution">
    <text evidence="2">The sequence shown here is derived from an EMBL/GenBank/DDBJ whole genome shotgun (WGS) entry which is preliminary data.</text>
</comment>
<evidence type="ECO:0000313" key="3">
    <source>
        <dbReference type="Proteomes" id="UP000018444"/>
    </source>
</evidence>
<dbReference type="AlphaFoldDB" id="N9BH07"/>
<sequence>MDIYDYWTIKISAIFIFITVITFLIKQATHYQKKKDEAERTML</sequence>